<organism evidence="2 3">
    <name type="scientific">Verticiella sediminum</name>
    <dbReference type="NCBI Taxonomy" id="1247510"/>
    <lineage>
        <taxon>Bacteria</taxon>
        <taxon>Pseudomonadati</taxon>
        <taxon>Pseudomonadota</taxon>
        <taxon>Betaproteobacteria</taxon>
        <taxon>Burkholderiales</taxon>
        <taxon>Alcaligenaceae</taxon>
        <taxon>Verticiella</taxon>
    </lineage>
</organism>
<name>A0A556AMT9_9BURK</name>
<gene>
    <name evidence="2" type="ORF">FOZ76_12800</name>
</gene>
<keyword evidence="3" id="KW-1185">Reference proteome</keyword>
<accession>A0A556AMT9</accession>
<dbReference type="EMBL" id="VLTJ01000025">
    <property type="protein sequence ID" value="TSH94185.1"/>
    <property type="molecule type" value="Genomic_DNA"/>
</dbReference>
<dbReference type="RefSeq" id="WP_143948659.1">
    <property type="nucleotide sequence ID" value="NZ_BAABMB010000006.1"/>
</dbReference>
<dbReference type="Pfam" id="PF14330">
    <property type="entry name" value="DUF4387"/>
    <property type="match status" value="1"/>
</dbReference>
<evidence type="ECO:0000259" key="1">
    <source>
        <dbReference type="Pfam" id="PF14330"/>
    </source>
</evidence>
<feature type="domain" description="DUF4387" evidence="1">
    <location>
        <begin position="4"/>
        <end position="100"/>
    </location>
</feature>
<dbReference type="Proteomes" id="UP000318405">
    <property type="component" value="Unassembled WGS sequence"/>
</dbReference>
<sequence length="104" mass="12119">MPKLREVCHHIRSKVAGPFWVTVDLFFDGEEKYRRYRDCTELSAELFHRLYGVDPALVKRIPVDSLHVLKFSFPRTTPQGGMVERDMHSGQQYVRLLDVELEAG</sequence>
<proteinExistence type="predicted"/>
<reference evidence="2 3" key="1">
    <citation type="submission" date="2019-07" db="EMBL/GenBank/DDBJ databases">
        <title>Qingshengfaniella alkalisoli gen. nov., sp. nov., isolated from saline soil.</title>
        <authorList>
            <person name="Xu L."/>
            <person name="Huang X.-X."/>
            <person name="Sun J.-Q."/>
        </authorList>
    </citation>
    <scope>NUCLEOTIDE SEQUENCE [LARGE SCALE GENOMIC DNA]</scope>
    <source>
        <strain evidence="2 3">DSM 27279</strain>
    </source>
</reference>
<evidence type="ECO:0000313" key="3">
    <source>
        <dbReference type="Proteomes" id="UP000318405"/>
    </source>
</evidence>
<dbReference type="InterPro" id="IPR025496">
    <property type="entry name" value="DUF4387"/>
</dbReference>
<protein>
    <submittedName>
        <fullName evidence="2">DUF4387 domain-containing protein</fullName>
    </submittedName>
</protein>
<dbReference type="OrthoDB" id="9796125at2"/>
<comment type="caution">
    <text evidence="2">The sequence shown here is derived from an EMBL/GenBank/DDBJ whole genome shotgun (WGS) entry which is preliminary data.</text>
</comment>
<dbReference type="AlphaFoldDB" id="A0A556AMT9"/>
<evidence type="ECO:0000313" key="2">
    <source>
        <dbReference type="EMBL" id="TSH94185.1"/>
    </source>
</evidence>